<dbReference type="KEGG" id="ego:BBD34_03895"/>
<dbReference type="GO" id="GO:0003700">
    <property type="term" value="F:DNA-binding transcription factor activity"/>
    <property type="evidence" value="ECO:0007669"/>
    <property type="project" value="InterPro"/>
</dbReference>
<evidence type="ECO:0000313" key="3">
    <source>
        <dbReference type="Proteomes" id="UP000190816"/>
    </source>
</evidence>
<evidence type="ECO:0000313" key="2">
    <source>
        <dbReference type="EMBL" id="OPB73812.1"/>
    </source>
</evidence>
<organism evidence="2 3">
    <name type="scientific">Elizabethkingia ursingii</name>
    <dbReference type="NCBI Taxonomy" id="1756150"/>
    <lineage>
        <taxon>Bacteria</taxon>
        <taxon>Pseudomonadati</taxon>
        <taxon>Bacteroidota</taxon>
        <taxon>Flavobacteriia</taxon>
        <taxon>Flavobacteriales</taxon>
        <taxon>Weeksellaceae</taxon>
        <taxon>Elizabethkingia</taxon>
    </lineage>
</organism>
<comment type="caution">
    <text evidence="2">The sequence shown here is derived from an EMBL/GenBank/DDBJ whole genome shotgun (WGS) entry which is preliminary data.</text>
</comment>
<reference evidence="2 3" key="1">
    <citation type="submission" date="2016-06" db="EMBL/GenBank/DDBJ databases">
        <authorList>
            <person name="Nicholson A.C."/>
        </authorList>
    </citation>
    <scope>NUCLEOTIDE SEQUENCE [LARGE SCALE GENOMIC DNA]</scope>
    <source>
        <strain evidence="2 3">G4123</strain>
    </source>
</reference>
<dbReference type="PANTHER" id="PTHR33164:SF57">
    <property type="entry name" value="MARR-FAMILY TRANSCRIPTIONAL REGULATOR"/>
    <property type="match status" value="1"/>
</dbReference>
<dbReference type="PANTHER" id="PTHR33164">
    <property type="entry name" value="TRANSCRIPTIONAL REGULATOR, MARR FAMILY"/>
    <property type="match status" value="1"/>
</dbReference>
<dbReference type="InterPro" id="IPR039422">
    <property type="entry name" value="MarR/SlyA-like"/>
</dbReference>
<dbReference type="PROSITE" id="PS50995">
    <property type="entry name" value="HTH_MARR_2"/>
    <property type="match status" value="1"/>
</dbReference>
<proteinExistence type="predicted"/>
<dbReference type="GO" id="GO:0006950">
    <property type="term" value="P:response to stress"/>
    <property type="evidence" value="ECO:0007669"/>
    <property type="project" value="TreeGrafter"/>
</dbReference>
<evidence type="ECO:0000259" key="1">
    <source>
        <dbReference type="PROSITE" id="PS50995"/>
    </source>
</evidence>
<dbReference type="InterPro" id="IPR036388">
    <property type="entry name" value="WH-like_DNA-bd_sf"/>
</dbReference>
<dbReference type="Proteomes" id="UP000190816">
    <property type="component" value="Unassembled WGS sequence"/>
</dbReference>
<dbReference type="EMBL" id="MAIC01000016">
    <property type="protein sequence ID" value="OPB73812.1"/>
    <property type="molecule type" value="Genomic_DNA"/>
</dbReference>
<gene>
    <name evidence="2" type="ORF">BAY32_12330</name>
</gene>
<protein>
    <submittedName>
        <fullName evidence="2">MarR family transcriptional regulator</fullName>
    </submittedName>
</protein>
<dbReference type="InterPro" id="IPR000835">
    <property type="entry name" value="HTH_MarR-typ"/>
</dbReference>
<dbReference type="AlphaFoldDB" id="A0AAJ3TP05"/>
<dbReference type="InterPro" id="IPR036390">
    <property type="entry name" value="WH_DNA-bd_sf"/>
</dbReference>
<dbReference type="SUPFAM" id="SSF46785">
    <property type="entry name" value="Winged helix' DNA-binding domain"/>
    <property type="match status" value="1"/>
</dbReference>
<dbReference type="PRINTS" id="PR00598">
    <property type="entry name" value="HTHMARR"/>
</dbReference>
<dbReference type="Gene3D" id="1.10.10.10">
    <property type="entry name" value="Winged helix-like DNA-binding domain superfamily/Winged helix DNA-binding domain"/>
    <property type="match status" value="1"/>
</dbReference>
<dbReference type="Pfam" id="PF13463">
    <property type="entry name" value="HTH_27"/>
    <property type="match status" value="1"/>
</dbReference>
<sequence>MNYQLIKDLLDLVEKFEMSNETKLLYSNNIRGFKEWMIEEIVEHKCTEELSWEGKEHGRSADSVISTLLVHMSRYAKSYSKSIISSSEISTQDDFIYLITLKVFGPISKIDLIKKNVHDKSVGIQIINRLISQGWAEQRPSEEDKRNKILRITESGLSTLEYHMGDIRKASKVVTGNLTYSEKIELIRLLNKLSDFHYSVYCEGLPSELLLNEAYRKVLNN</sequence>
<accession>A0AAJ3TP05</accession>
<feature type="domain" description="HTH marR-type" evidence="1">
    <location>
        <begin position="62"/>
        <end position="195"/>
    </location>
</feature>
<name>A0AAJ3TP05_9FLAO</name>